<gene>
    <name evidence="8" type="ORF">KCTCHS21_15950</name>
</gene>
<comment type="function">
    <text evidence="6">Responsible for synthesis of pseudouridine from uracil.</text>
</comment>
<dbReference type="Pfam" id="PF00849">
    <property type="entry name" value="PseudoU_synth_2"/>
    <property type="match status" value="1"/>
</dbReference>
<dbReference type="InterPro" id="IPR006224">
    <property type="entry name" value="PsdUridine_synth_RluA-like_CS"/>
</dbReference>
<dbReference type="GO" id="GO:0009982">
    <property type="term" value="F:pseudouridine synthase activity"/>
    <property type="evidence" value="ECO:0007669"/>
    <property type="project" value="InterPro"/>
</dbReference>
<feature type="active site" evidence="4">
    <location>
        <position position="146"/>
    </location>
</feature>
<dbReference type="InterPro" id="IPR006145">
    <property type="entry name" value="PsdUridine_synth_RsuA/RluA"/>
</dbReference>
<evidence type="ECO:0000259" key="7">
    <source>
        <dbReference type="Pfam" id="PF00849"/>
    </source>
</evidence>
<evidence type="ECO:0000256" key="1">
    <source>
        <dbReference type="ARBA" id="ARBA00000073"/>
    </source>
</evidence>
<evidence type="ECO:0000256" key="3">
    <source>
        <dbReference type="ARBA" id="ARBA00023235"/>
    </source>
</evidence>
<dbReference type="PROSITE" id="PS01129">
    <property type="entry name" value="PSI_RLU"/>
    <property type="match status" value="1"/>
</dbReference>
<dbReference type="EC" id="5.4.99.-" evidence="6"/>
<proteinExistence type="inferred from homology"/>
<protein>
    <recommendedName>
        <fullName evidence="6">Pseudouridine synthase</fullName>
        <ecNumber evidence="6">5.4.99.-</ecNumber>
    </recommendedName>
</protein>
<comment type="catalytic activity">
    <reaction evidence="1 6">
        <text>a uridine in RNA = a pseudouridine in RNA</text>
        <dbReference type="Rhea" id="RHEA:48348"/>
        <dbReference type="Rhea" id="RHEA-COMP:12068"/>
        <dbReference type="Rhea" id="RHEA-COMP:12069"/>
        <dbReference type="ChEBI" id="CHEBI:65314"/>
        <dbReference type="ChEBI" id="CHEBI:65315"/>
    </reaction>
</comment>
<dbReference type="InterPro" id="IPR050188">
    <property type="entry name" value="RluA_PseudoU_synthase"/>
</dbReference>
<keyword evidence="3 6" id="KW-0413">Isomerase</keyword>
<dbReference type="EMBL" id="AP019400">
    <property type="protein sequence ID" value="BBI32196.1"/>
    <property type="molecule type" value="Genomic_DNA"/>
</dbReference>
<feature type="domain" description="Pseudouridine synthase RsuA/RluA-like" evidence="7">
    <location>
        <begin position="99"/>
        <end position="250"/>
    </location>
</feature>
<keyword evidence="9" id="KW-1185">Reference proteome</keyword>
<comment type="similarity">
    <text evidence="2 6">Belongs to the pseudouridine synthase RluA family.</text>
</comment>
<dbReference type="PROSITE" id="PS50889">
    <property type="entry name" value="S4"/>
    <property type="match status" value="1"/>
</dbReference>
<organism evidence="8 9">
    <name type="scientific">Cohnella abietis</name>
    <dbReference type="NCBI Taxonomy" id="2507935"/>
    <lineage>
        <taxon>Bacteria</taxon>
        <taxon>Bacillati</taxon>
        <taxon>Bacillota</taxon>
        <taxon>Bacilli</taxon>
        <taxon>Bacillales</taxon>
        <taxon>Paenibacillaceae</taxon>
        <taxon>Cohnella</taxon>
    </lineage>
</organism>
<dbReference type="GO" id="GO:0003723">
    <property type="term" value="F:RNA binding"/>
    <property type="evidence" value="ECO:0007669"/>
    <property type="project" value="UniProtKB-KW"/>
</dbReference>
<dbReference type="NCBIfam" id="TIGR00005">
    <property type="entry name" value="rluA_subfam"/>
    <property type="match status" value="1"/>
</dbReference>
<accession>A0A3T1D276</accession>
<dbReference type="PANTHER" id="PTHR21600:SF44">
    <property type="entry name" value="RIBOSOMAL LARGE SUBUNIT PSEUDOURIDINE SYNTHASE D"/>
    <property type="match status" value="1"/>
</dbReference>
<evidence type="ECO:0000313" key="8">
    <source>
        <dbReference type="EMBL" id="BBI32196.1"/>
    </source>
</evidence>
<dbReference type="Gene3D" id="3.30.2350.10">
    <property type="entry name" value="Pseudouridine synthase"/>
    <property type="match status" value="1"/>
</dbReference>
<keyword evidence="5" id="KW-0694">RNA-binding</keyword>
<dbReference type="InterPro" id="IPR020103">
    <property type="entry name" value="PsdUridine_synth_cat_dom_sf"/>
</dbReference>
<dbReference type="GO" id="GO:0140098">
    <property type="term" value="F:catalytic activity, acting on RNA"/>
    <property type="evidence" value="ECO:0007669"/>
    <property type="project" value="UniProtKB-ARBA"/>
</dbReference>
<dbReference type="PANTHER" id="PTHR21600">
    <property type="entry name" value="MITOCHONDRIAL RNA PSEUDOURIDINE SYNTHASE"/>
    <property type="match status" value="1"/>
</dbReference>
<reference evidence="8 9" key="1">
    <citation type="submission" date="2019-01" db="EMBL/GenBank/DDBJ databases">
        <title>Complete genome sequence of Cohnella hallensis HS21 isolated from Korean fir (Abies koreana) rhizospheric soil.</title>
        <authorList>
            <person name="Jiang L."/>
            <person name="Kang S.W."/>
            <person name="Kim S."/>
            <person name="Jung J."/>
            <person name="Kim C.Y."/>
            <person name="Kim D.H."/>
            <person name="Kim S.W."/>
            <person name="Lee J."/>
        </authorList>
    </citation>
    <scope>NUCLEOTIDE SEQUENCE [LARGE SCALE GENOMIC DNA]</scope>
    <source>
        <strain evidence="8 9">HS21</strain>
    </source>
</reference>
<name>A0A3T1D276_9BACL</name>
<dbReference type="Proteomes" id="UP000289856">
    <property type="component" value="Chromosome"/>
</dbReference>
<dbReference type="GO" id="GO:0000455">
    <property type="term" value="P:enzyme-directed rRNA pseudouridine synthesis"/>
    <property type="evidence" value="ECO:0007669"/>
    <property type="project" value="TreeGrafter"/>
</dbReference>
<dbReference type="KEGG" id="cohn:KCTCHS21_15950"/>
<evidence type="ECO:0000256" key="4">
    <source>
        <dbReference type="PIRSR" id="PIRSR606225-1"/>
    </source>
</evidence>
<evidence type="ECO:0000313" key="9">
    <source>
        <dbReference type="Proteomes" id="UP000289856"/>
    </source>
</evidence>
<evidence type="ECO:0000256" key="5">
    <source>
        <dbReference type="PROSITE-ProRule" id="PRU00182"/>
    </source>
</evidence>
<dbReference type="RefSeq" id="WP_130606567.1">
    <property type="nucleotide sequence ID" value="NZ_AP019400.1"/>
</dbReference>
<dbReference type="OrthoDB" id="9773999at2"/>
<dbReference type="SUPFAM" id="SSF55120">
    <property type="entry name" value="Pseudouridine synthase"/>
    <property type="match status" value="1"/>
</dbReference>
<dbReference type="AlphaFoldDB" id="A0A3T1D276"/>
<evidence type="ECO:0000256" key="6">
    <source>
        <dbReference type="RuleBase" id="RU362028"/>
    </source>
</evidence>
<dbReference type="CDD" id="cd02869">
    <property type="entry name" value="PseudoU_synth_RluA_like"/>
    <property type="match status" value="1"/>
</dbReference>
<sequence length="324" mass="36711">MSSEDNGNTSYYAPINIIANASDEGRQLRDILRKRIGISRRLMVKLKTSDEGLLVNGQKVWPNHQISEGDVISLRMETEVSETILPQPMELDIVFEDEHLLVLNKPAGVIVHPTTGHYLNTLANGVMHYWQERGERIRFRPVHRLDEHTSGLVIIAKHSLAQQQLSAQMMEGTVTKEYRTFVYGRPAELEGEINGPIGRQTEDPHRRVVREDGAPSLTFYKVTDTYLDQASAVDIRLGTGRTHQIRVHMTSIGCPIIGDSYYTDEKWLETELASSLSETITRQALHAARLGFKHPITGEEMVLEAALPEDMKRLERELEKLVHT</sequence>
<evidence type="ECO:0000256" key="2">
    <source>
        <dbReference type="ARBA" id="ARBA00010876"/>
    </source>
</evidence>
<dbReference type="InterPro" id="IPR006225">
    <property type="entry name" value="PsdUridine_synth_RluC/D"/>
</dbReference>